<dbReference type="PATRIC" id="fig|1347342.6.peg.3280"/>
<organism evidence="1 2">
    <name type="scientific">Formosa agariphila (strain DSM 15362 / KCTC 12365 / LMG 23005 / KMM 3901 / M-2Alg 35-1)</name>
    <dbReference type="NCBI Taxonomy" id="1347342"/>
    <lineage>
        <taxon>Bacteria</taxon>
        <taxon>Pseudomonadati</taxon>
        <taxon>Bacteroidota</taxon>
        <taxon>Flavobacteriia</taxon>
        <taxon>Flavobacteriales</taxon>
        <taxon>Flavobacteriaceae</taxon>
        <taxon>Formosa</taxon>
    </lineage>
</organism>
<sequence>MGQYVDAIAMSLLTWDIEYGTGGDLGWDYYRSMALGGLFQVDSNGNIVTETDAFKALVPELIDRQNISKTLTNEQNGNSNAKGTKCD</sequence>
<dbReference type="AlphaFoldDB" id="T2KS59"/>
<dbReference type="STRING" id="1347342.BN863_32520"/>
<dbReference type="RefSeq" id="WP_038532361.1">
    <property type="nucleotide sequence ID" value="NZ_HG315671.1"/>
</dbReference>
<accession>T2KS59</accession>
<dbReference type="Proteomes" id="UP000016160">
    <property type="component" value="Chromosome"/>
</dbReference>
<evidence type="ECO:0000313" key="2">
    <source>
        <dbReference type="Proteomes" id="UP000016160"/>
    </source>
</evidence>
<gene>
    <name evidence="1" type="ORF">BN863_32520</name>
</gene>
<protein>
    <submittedName>
        <fullName evidence="1">Uncharacterized protein</fullName>
    </submittedName>
</protein>
<keyword evidence="2" id="KW-1185">Reference proteome</keyword>
<dbReference type="HOGENOM" id="CLU_2478814_0_0_10"/>
<evidence type="ECO:0000313" key="1">
    <source>
        <dbReference type="EMBL" id="CDF80964.1"/>
    </source>
</evidence>
<dbReference type="OrthoDB" id="1450227at2"/>
<dbReference type="EMBL" id="HG315671">
    <property type="protein sequence ID" value="CDF80964.1"/>
    <property type="molecule type" value="Genomic_DNA"/>
</dbReference>
<reference evidence="1 2" key="1">
    <citation type="journal article" date="2013" name="Appl. Environ. Microbiol.">
        <title>The genome of the alga-associated marine flavobacterium Formosa agariphila KMM 3901T reveals a broad potential for degradation of algal polysaccharides.</title>
        <authorList>
            <person name="Mann A.J."/>
            <person name="Hahnke R.L."/>
            <person name="Huang S."/>
            <person name="Werner J."/>
            <person name="Xing P."/>
            <person name="Barbeyron T."/>
            <person name="Huettel B."/>
            <person name="Stueber K."/>
            <person name="Reinhardt R."/>
            <person name="Harder J."/>
            <person name="Gloeckner F.O."/>
            <person name="Amann R.I."/>
            <person name="Teeling H."/>
        </authorList>
    </citation>
    <scope>NUCLEOTIDE SEQUENCE [LARGE SCALE GENOMIC DNA]</scope>
    <source>
        <strain evidence="2">DSM 15362 / KCTC 12365 / LMG 23005 / KMM 3901</strain>
    </source>
</reference>
<name>T2KS59_FORAG</name>
<proteinExistence type="predicted"/>
<dbReference type="eggNOG" id="ENOG5033F2R">
    <property type="taxonomic scope" value="Bacteria"/>
</dbReference>